<dbReference type="OrthoDB" id="448325at2759"/>
<dbReference type="Proteomes" id="UP000186817">
    <property type="component" value="Unassembled WGS sequence"/>
</dbReference>
<evidence type="ECO:0000313" key="3">
    <source>
        <dbReference type="EMBL" id="OLP79819.1"/>
    </source>
</evidence>
<protein>
    <submittedName>
        <fullName evidence="3">Uncharacterized protein</fullName>
    </submittedName>
</protein>
<feature type="chain" id="PRO_5011960470" evidence="2">
    <location>
        <begin position="21"/>
        <end position="1007"/>
    </location>
</feature>
<evidence type="ECO:0000256" key="1">
    <source>
        <dbReference type="SAM" id="MobiDB-lite"/>
    </source>
</evidence>
<accession>A0A1Q9CA62</accession>
<comment type="caution">
    <text evidence="3">The sequence shown here is derived from an EMBL/GenBank/DDBJ whole genome shotgun (WGS) entry which is preliminary data.</text>
</comment>
<keyword evidence="2" id="KW-0732">Signal</keyword>
<reference evidence="3 4" key="1">
    <citation type="submission" date="2016-02" db="EMBL/GenBank/DDBJ databases">
        <title>Genome analysis of coral dinoflagellate symbionts highlights evolutionary adaptations to a symbiotic lifestyle.</title>
        <authorList>
            <person name="Aranda M."/>
            <person name="Li Y."/>
            <person name="Liew Y.J."/>
            <person name="Baumgarten S."/>
            <person name="Simakov O."/>
            <person name="Wilson M."/>
            <person name="Piel J."/>
            <person name="Ashoor H."/>
            <person name="Bougouffa S."/>
            <person name="Bajic V.B."/>
            <person name="Ryu T."/>
            <person name="Ravasi T."/>
            <person name="Bayer T."/>
            <person name="Micklem G."/>
            <person name="Kim H."/>
            <person name="Bhak J."/>
            <person name="Lajeunesse T.C."/>
            <person name="Voolstra C.R."/>
        </authorList>
    </citation>
    <scope>NUCLEOTIDE SEQUENCE [LARGE SCALE GENOMIC DNA]</scope>
    <source>
        <strain evidence="3 4">CCMP2467</strain>
    </source>
</reference>
<dbReference type="EMBL" id="LSRX01001445">
    <property type="protein sequence ID" value="OLP79819.1"/>
    <property type="molecule type" value="Genomic_DNA"/>
</dbReference>
<evidence type="ECO:0000313" key="4">
    <source>
        <dbReference type="Proteomes" id="UP000186817"/>
    </source>
</evidence>
<feature type="signal peptide" evidence="2">
    <location>
        <begin position="1"/>
        <end position="20"/>
    </location>
</feature>
<name>A0A1Q9CA62_SYMMI</name>
<organism evidence="3 4">
    <name type="scientific">Symbiodinium microadriaticum</name>
    <name type="common">Dinoflagellate</name>
    <name type="synonym">Zooxanthella microadriatica</name>
    <dbReference type="NCBI Taxonomy" id="2951"/>
    <lineage>
        <taxon>Eukaryota</taxon>
        <taxon>Sar</taxon>
        <taxon>Alveolata</taxon>
        <taxon>Dinophyceae</taxon>
        <taxon>Suessiales</taxon>
        <taxon>Symbiodiniaceae</taxon>
        <taxon>Symbiodinium</taxon>
    </lineage>
</organism>
<proteinExistence type="predicted"/>
<dbReference type="AlphaFoldDB" id="A0A1Q9CA62"/>
<keyword evidence="4" id="KW-1185">Reference proteome</keyword>
<feature type="compositionally biased region" description="Basic and acidic residues" evidence="1">
    <location>
        <begin position="615"/>
        <end position="628"/>
    </location>
</feature>
<gene>
    <name evidence="3" type="ORF">AK812_SmicGene39854</name>
</gene>
<evidence type="ECO:0000256" key="2">
    <source>
        <dbReference type="SAM" id="SignalP"/>
    </source>
</evidence>
<feature type="region of interest" description="Disordered" evidence="1">
    <location>
        <begin position="609"/>
        <end position="628"/>
    </location>
</feature>
<sequence>MPRKATLAKLVASVLGFANADVLPVGLHCTYSALAVESPTPGTDEFTCPGYFRARTCCQVREMERIWEKVEDMLQFIIRVLDDQGRDLQAAEEEEAAGLFHDDGSVCSKYQVQLFHSRLQGSRAAREATAKGLDILQGSTMHLLCAACFQSSSALKLEQVDNFTQSALLSLQDRMGAIFTEQLLQDVPPDPSCSLAYIMELTAGSLFPAWGRFSPALASSSSMLQTFAAWMDRVLSLLVEVPGSLLFQHTMLKLLLFYGERPESDAFQLLIGQAPTSDRQHRPVQADPPTLCPENAARLFLFVRQAVRPEQAAKCYRELQALASSSLRWVVTNQSHVAALSDEATLRGQSPKVELIWRRFEVRNLDSFVANICPRVPAWVADVEALDCQTLAGAISRLITSPEEQDLLPSSWPQGLRPARPQSSPSAWPSQLISSYIQAVWLEGGSDLLTVGWGAERRSMASSSSFVQQARRGESVWSGPVWPWKVLGAGVASLTMADCLGVYAAESLSAASAPESAYTALGEVSRQRAAQWRRQHGFEDDRDFAYTFGSYEEARATAGTLVAEAWAVIRASDQTALLRDLARSVEERTPNRRVRRTSTFLMRMAAKGRRVQPRVPRERPQAQEEAPSEEHIEALSEAFFSLGALKPRGALTLKLEEEWRAALRRRVTAKVGAAEKATIRGALLTWSELQVDLDSLLYNGTGAQSRALAGLKWLTKAGGLGYDLGGYSFKQDVHRAPKQAAVLEPPMVKILELAIQQRFEAKDPSWRALLGLWCCGFGVLRFVHVNRSRPMRLSKSTFHFHCVKGKQRTVRSGFDFAVPGFFISGWDWGSRWLAEWKELPSGAQAHSGIAFNEFGVPYTTAQAIKLAQDVFTPALGFGASDLSSYSFRRLGPTYAQLAGWSPESQLALGDWQDKGRVGQQQNSMALHYSSARYTTSVRRKLILCAAVGSLLDFQSWDVIPQSAVIRADNDGNTAMDAELNRDQHTLWQAPARVAEAAQRQEVVGRVA</sequence>